<reference evidence="2" key="1">
    <citation type="journal article" date="2014" name="Int. J. Syst. Evol. Microbiol.">
        <title>Complete genome of a new Firmicutes species belonging to the dominant human colonic microbiota ('Ruminococcus bicirculans') reveals two chromosomes and a selective capacity to utilize plant glucans.</title>
        <authorList>
            <consortium name="NISC Comparative Sequencing Program"/>
            <person name="Wegmann U."/>
            <person name="Louis P."/>
            <person name="Goesmann A."/>
            <person name="Henrissat B."/>
            <person name="Duncan S.H."/>
            <person name="Flint H.J."/>
        </authorList>
    </citation>
    <scope>NUCLEOTIDE SEQUENCE</scope>
    <source>
        <strain evidence="2">CECT 7398</strain>
    </source>
</reference>
<feature type="transmembrane region" description="Helical" evidence="1">
    <location>
        <begin position="48"/>
        <end position="71"/>
    </location>
</feature>
<evidence type="ECO:0000256" key="1">
    <source>
        <dbReference type="SAM" id="Phobius"/>
    </source>
</evidence>
<feature type="transmembrane region" description="Helical" evidence="1">
    <location>
        <begin position="12"/>
        <end position="36"/>
    </location>
</feature>
<evidence type="ECO:0000313" key="3">
    <source>
        <dbReference type="EMBL" id="MDN3612789.1"/>
    </source>
</evidence>
<dbReference type="Proteomes" id="UP001238540">
    <property type="component" value="Unassembled WGS sequence"/>
</dbReference>
<keyword evidence="1" id="KW-0812">Transmembrane</keyword>
<proteinExistence type="predicted"/>
<dbReference type="EMBL" id="JAUFQC010000001">
    <property type="protein sequence ID" value="MDN3609819.1"/>
    <property type="molecule type" value="Genomic_DNA"/>
</dbReference>
<name>A0ABT8BT25_9VIBR</name>
<organism evidence="2 4">
    <name type="scientific">Vibrio ostreicida</name>
    <dbReference type="NCBI Taxonomy" id="526588"/>
    <lineage>
        <taxon>Bacteria</taxon>
        <taxon>Pseudomonadati</taxon>
        <taxon>Pseudomonadota</taxon>
        <taxon>Gammaproteobacteria</taxon>
        <taxon>Vibrionales</taxon>
        <taxon>Vibrionaceae</taxon>
        <taxon>Vibrio</taxon>
    </lineage>
</organism>
<keyword evidence="1" id="KW-1133">Transmembrane helix</keyword>
<reference evidence="4" key="2">
    <citation type="journal article" date="2019" name="Int. J. Syst. Evol. Microbiol.">
        <title>The Global Catalogue of Microorganisms (GCM) 10K type strain sequencing project: providing services to taxonomists for standard genome sequencing and annotation.</title>
        <authorList>
            <consortium name="The Broad Institute Genomics Platform"/>
            <consortium name="The Broad Institute Genome Sequencing Center for Infectious Disease"/>
            <person name="Wu L."/>
            <person name="Ma J."/>
        </authorList>
    </citation>
    <scope>NUCLEOTIDE SEQUENCE [LARGE SCALE GENOMIC DNA]</scope>
    <source>
        <strain evidence="4">CECT 7398</strain>
    </source>
</reference>
<reference evidence="2" key="3">
    <citation type="submission" date="2023-06" db="EMBL/GenBank/DDBJ databases">
        <authorList>
            <person name="Lucena T."/>
            <person name="Sun Q."/>
        </authorList>
    </citation>
    <scope>NUCLEOTIDE SEQUENCE</scope>
    <source>
        <strain evidence="2">CECT 7398</strain>
    </source>
</reference>
<sequence>MQTQPKKATFNTLLTISNIGLIITFLALIVSVLIAYPYAHLFSLNSQIAAHIGTIVIAAALKVSYVTRCLAQYNLGLEVR</sequence>
<evidence type="ECO:0000313" key="2">
    <source>
        <dbReference type="EMBL" id="MDN3609819.1"/>
    </source>
</evidence>
<gene>
    <name evidence="2" type="ORF">QWZ16_08930</name>
    <name evidence="3" type="ORF">QWZ16_24910</name>
</gene>
<keyword evidence="1" id="KW-0472">Membrane</keyword>
<comment type="caution">
    <text evidence="2">The sequence shown here is derived from an EMBL/GenBank/DDBJ whole genome shotgun (WGS) entry which is preliminary data.</text>
</comment>
<keyword evidence="4" id="KW-1185">Reference proteome</keyword>
<evidence type="ECO:0008006" key="5">
    <source>
        <dbReference type="Google" id="ProtNLM"/>
    </source>
</evidence>
<dbReference type="RefSeq" id="WP_076590787.1">
    <property type="nucleotide sequence ID" value="NZ_JABEYA020000007.1"/>
</dbReference>
<protein>
    <recommendedName>
        <fullName evidence="5">Orphan protein membrane protein</fullName>
    </recommendedName>
</protein>
<evidence type="ECO:0000313" key="4">
    <source>
        <dbReference type="Proteomes" id="UP001238540"/>
    </source>
</evidence>
<dbReference type="EMBL" id="JAUFQC010000036">
    <property type="protein sequence ID" value="MDN3612789.1"/>
    <property type="molecule type" value="Genomic_DNA"/>
</dbReference>
<accession>A0ABT8BT25</accession>